<protein>
    <submittedName>
        <fullName evidence="1">Uncharacterized protein</fullName>
    </submittedName>
</protein>
<dbReference type="Proteomes" id="UP000823775">
    <property type="component" value="Unassembled WGS sequence"/>
</dbReference>
<organism evidence="1 2">
    <name type="scientific">Datura stramonium</name>
    <name type="common">Jimsonweed</name>
    <name type="synonym">Common thornapple</name>
    <dbReference type="NCBI Taxonomy" id="4076"/>
    <lineage>
        <taxon>Eukaryota</taxon>
        <taxon>Viridiplantae</taxon>
        <taxon>Streptophyta</taxon>
        <taxon>Embryophyta</taxon>
        <taxon>Tracheophyta</taxon>
        <taxon>Spermatophyta</taxon>
        <taxon>Magnoliopsida</taxon>
        <taxon>eudicotyledons</taxon>
        <taxon>Gunneridae</taxon>
        <taxon>Pentapetalae</taxon>
        <taxon>asterids</taxon>
        <taxon>lamiids</taxon>
        <taxon>Solanales</taxon>
        <taxon>Solanaceae</taxon>
        <taxon>Solanoideae</taxon>
        <taxon>Datureae</taxon>
        <taxon>Datura</taxon>
    </lineage>
</organism>
<name>A0ABS8T857_DATST</name>
<keyword evidence="2" id="KW-1185">Reference proteome</keyword>
<gene>
    <name evidence="1" type="ORF">HAX54_005127</name>
</gene>
<dbReference type="EMBL" id="JACEIK010001248">
    <property type="protein sequence ID" value="MCD7467600.1"/>
    <property type="molecule type" value="Genomic_DNA"/>
</dbReference>
<feature type="non-terminal residue" evidence="1">
    <location>
        <position position="1"/>
    </location>
</feature>
<evidence type="ECO:0000313" key="2">
    <source>
        <dbReference type="Proteomes" id="UP000823775"/>
    </source>
</evidence>
<evidence type="ECO:0000313" key="1">
    <source>
        <dbReference type="EMBL" id="MCD7467600.1"/>
    </source>
</evidence>
<comment type="caution">
    <text evidence="1">The sequence shown here is derived from an EMBL/GenBank/DDBJ whole genome shotgun (WGS) entry which is preliminary data.</text>
</comment>
<sequence>WIRQRCQREERVKLRGGVWKCLESINIKLKVHHRVTLRMVHIEQRAIVHRWRKKILENWKAQKSEGARWLHDTELMLRDSLRATLKGIQASPQFQ</sequence>
<proteinExistence type="predicted"/>
<accession>A0ABS8T857</accession>
<reference evidence="1 2" key="1">
    <citation type="journal article" date="2021" name="BMC Genomics">
        <title>Datura genome reveals duplications of psychoactive alkaloid biosynthetic genes and high mutation rate following tissue culture.</title>
        <authorList>
            <person name="Rajewski A."/>
            <person name="Carter-House D."/>
            <person name="Stajich J."/>
            <person name="Litt A."/>
        </authorList>
    </citation>
    <scope>NUCLEOTIDE SEQUENCE [LARGE SCALE GENOMIC DNA]</scope>
    <source>
        <strain evidence="1">AR-01</strain>
    </source>
</reference>